<evidence type="ECO:0000256" key="2">
    <source>
        <dbReference type="ARBA" id="ARBA00022643"/>
    </source>
</evidence>
<dbReference type="PANTHER" id="PTHR30011">
    <property type="entry name" value="ALKANESULFONATE MONOOXYGENASE-RELATED"/>
    <property type="match status" value="1"/>
</dbReference>
<dbReference type="Pfam" id="PF00296">
    <property type="entry name" value="Bac_luciferase"/>
    <property type="match status" value="1"/>
</dbReference>
<feature type="domain" description="Luciferase-like" evidence="6">
    <location>
        <begin position="39"/>
        <end position="383"/>
    </location>
</feature>
<evidence type="ECO:0000256" key="4">
    <source>
        <dbReference type="ARBA" id="ARBA00023033"/>
    </source>
</evidence>
<comment type="caution">
    <text evidence="7">The sequence shown here is derived from an EMBL/GenBank/DDBJ whole genome shotgun (WGS) entry which is preliminary data.</text>
</comment>
<dbReference type="InterPro" id="IPR011251">
    <property type="entry name" value="Luciferase-like_dom"/>
</dbReference>
<dbReference type="PANTHER" id="PTHR30011:SF16">
    <property type="entry name" value="C2H2 FINGER DOMAIN TRANSCRIPTION FACTOR (EUROFUNG)-RELATED"/>
    <property type="match status" value="1"/>
</dbReference>
<dbReference type="RefSeq" id="WP_345439091.1">
    <property type="nucleotide sequence ID" value="NZ_BAABKO010000003.1"/>
</dbReference>
<reference evidence="8" key="1">
    <citation type="journal article" date="2019" name="Int. J. Syst. Evol. Microbiol.">
        <title>The Global Catalogue of Microorganisms (GCM) 10K type strain sequencing project: providing services to taxonomists for standard genome sequencing and annotation.</title>
        <authorList>
            <consortium name="The Broad Institute Genomics Platform"/>
            <consortium name="The Broad Institute Genome Sequencing Center for Infectious Disease"/>
            <person name="Wu L."/>
            <person name="Ma J."/>
        </authorList>
    </citation>
    <scope>NUCLEOTIDE SEQUENCE [LARGE SCALE GENOMIC DNA]</scope>
    <source>
        <strain evidence="8">JCM 18537</strain>
    </source>
</reference>
<keyword evidence="8" id="KW-1185">Reference proteome</keyword>
<dbReference type="InterPro" id="IPR016215">
    <property type="entry name" value="NTA_MOA"/>
</dbReference>
<evidence type="ECO:0000256" key="5">
    <source>
        <dbReference type="ARBA" id="ARBA00033748"/>
    </source>
</evidence>
<gene>
    <name evidence="7" type="ORF">GCM10023351_22080</name>
</gene>
<dbReference type="EMBL" id="BAABKO010000003">
    <property type="protein sequence ID" value="GAA4776905.1"/>
    <property type="molecule type" value="Genomic_DNA"/>
</dbReference>
<dbReference type="PIRSF" id="PIRSF000337">
    <property type="entry name" value="NTA_MOA"/>
    <property type="match status" value="1"/>
</dbReference>
<dbReference type="SUPFAM" id="SSF51679">
    <property type="entry name" value="Bacterial luciferase-like"/>
    <property type="match status" value="1"/>
</dbReference>
<keyword evidence="2" id="KW-0288">FMN</keyword>
<evidence type="ECO:0000256" key="1">
    <source>
        <dbReference type="ARBA" id="ARBA00022630"/>
    </source>
</evidence>
<evidence type="ECO:0000313" key="7">
    <source>
        <dbReference type="EMBL" id="GAA4776905.1"/>
    </source>
</evidence>
<organism evidence="7 8">
    <name type="scientific">Microbacterium gilvum</name>
    <dbReference type="NCBI Taxonomy" id="1336204"/>
    <lineage>
        <taxon>Bacteria</taxon>
        <taxon>Bacillati</taxon>
        <taxon>Actinomycetota</taxon>
        <taxon>Actinomycetes</taxon>
        <taxon>Micrococcales</taxon>
        <taxon>Microbacteriaceae</taxon>
        <taxon>Microbacterium</taxon>
    </lineage>
</organism>
<evidence type="ECO:0000256" key="3">
    <source>
        <dbReference type="ARBA" id="ARBA00023002"/>
    </source>
</evidence>
<dbReference type="Proteomes" id="UP001501645">
    <property type="component" value="Unassembled WGS sequence"/>
</dbReference>
<evidence type="ECO:0000259" key="6">
    <source>
        <dbReference type="Pfam" id="PF00296"/>
    </source>
</evidence>
<dbReference type="InterPro" id="IPR036661">
    <property type="entry name" value="Luciferase-like_sf"/>
</dbReference>
<comment type="similarity">
    <text evidence="5">Belongs to the NtaA/SnaA/DszA monooxygenase family.</text>
</comment>
<keyword evidence="1" id="KW-0285">Flavoprotein</keyword>
<proteinExistence type="inferred from homology"/>
<keyword evidence="4" id="KW-0503">Monooxygenase</keyword>
<name>A0ABP9A985_9MICO</name>
<dbReference type="InterPro" id="IPR051260">
    <property type="entry name" value="Diverse_substr_monoxygenases"/>
</dbReference>
<sequence>MTRQLFLGAYILFPSGHFAGAWRHPYSDRDFVGPGLFHQTAQSLERYLFDLAFIPETVSYGEGFARHGLSNGIKHDPAQLAAQIAAASTHLGVGVTLSTSFNEPYNLARTLQSLDVLSGGRVAWNIIQSQGERNFRNFPHVAELGRTETYDRGDEVVEAVTALWRSWQDDALVADKETGVFADTSRIAAPEYKGRYVEVQGPLNLPPSPQRHPVLLQAGDSPRGREFGARWGEVIFAIERTPEELLAKKRDIQQKAAALGRDPERIRLFAAVQPIIGETTEIAEARRAHLNELVTPQAGLVFFSQFSRLDLSDVDPDESYLKVLDERATEEQRKSRAIAALDDLLGQRRANATIGDAAIAFSQSELTPQIVGTGREVAEQLAGIFASESADGFLITPTHFPGSFDEFGRAVVPHLQDLGVFKRAYEGTTLRGNLGLE</sequence>
<protein>
    <submittedName>
        <fullName evidence="7">LLM class flavin-dependent oxidoreductase</fullName>
    </submittedName>
</protein>
<evidence type="ECO:0000313" key="8">
    <source>
        <dbReference type="Proteomes" id="UP001501645"/>
    </source>
</evidence>
<dbReference type="Gene3D" id="3.20.20.30">
    <property type="entry name" value="Luciferase-like domain"/>
    <property type="match status" value="1"/>
</dbReference>
<accession>A0ABP9A985</accession>
<dbReference type="NCBIfam" id="TIGR03860">
    <property type="entry name" value="FMN_nitrolo"/>
    <property type="match status" value="1"/>
</dbReference>
<keyword evidence="3" id="KW-0560">Oxidoreductase</keyword>